<dbReference type="AlphaFoldDB" id="A0AAU9J7Q4"/>
<evidence type="ECO:0000259" key="10">
    <source>
        <dbReference type="Pfam" id="PF02544"/>
    </source>
</evidence>
<protein>
    <recommendedName>
        <fullName evidence="10">3-oxo-5-alpha-steroid 4-dehydrogenase C-terminal domain-containing protein</fullName>
    </recommendedName>
</protein>
<dbReference type="PROSITE" id="PS50244">
    <property type="entry name" value="S5A_REDUCTASE"/>
    <property type="match status" value="1"/>
</dbReference>
<dbReference type="Proteomes" id="UP001162131">
    <property type="component" value="Unassembled WGS sequence"/>
</dbReference>
<comment type="similarity">
    <text evidence="2">Belongs to the steroid 5-alpha reductase family.</text>
</comment>
<comment type="caution">
    <text evidence="11">The sequence shown here is derived from an EMBL/GenBank/DDBJ whole genome shotgun (WGS) entry which is preliminary data.</text>
</comment>
<dbReference type="InterPro" id="IPR001104">
    <property type="entry name" value="3-oxo-5_a-steroid_4-DH_C"/>
</dbReference>
<name>A0AAU9J7Q4_9CILI</name>
<keyword evidence="4 9" id="KW-0812">Transmembrane</keyword>
<feature type="transmembrane region" description="Helical" evidence="9">
    <location>
        <begin position="225"/>
        <end position="246"/>
    </location>
</feature>
<feature type="transmembrane region" description="Helical" evidence="9">
    <location>
        <begin position="85"/>
        <end position="104"/>
    </location>
</feature>
<keyword evidence="8 9" id="KW-0472">Membrane</keyword>
<evidence type="ECO:0000256" key="2">
    <source>
        <dbReference type="ARBA" id="ARBA00007742"/>
    </source>
</evidence>
<feature type="transmembrane region" description="Helical" evidence="9">
    <location>
        <begin position="153"/>
        <end position="173"/>
    </location>
</feature>
<keyword evidence="3" id="KW-0444">Lipid biosynthesis</keyword>
<keyword evidence="12" id="KW-1185">Reference proteome</keyword>
<dbReference type="Pfam" id="PF02544">
    <property type="entry name" value="Steroid_dh"/>
    <property type="match status" value="1"/>
</dbReference>
<evidence type="ECO:0000256" key="4">
    <source>
        <dbReference type="ARBA" id="ARBA00022692"/>
    </source>
</evidence>
<comment type="subcellular location">
    <subcellularLocation>
        <location evidence="1">Membrane</location>
        <topology evidence="1">Multi-pass membrane protein</topology>
    </subcellularLocation>
</comment>
<feature type="transmembrane region" description="Helical" evidence="9">
    <location>
        <begin position="185"/>
        <end position="204"/>
    </location>
</feature>
<dbReference type="GO" id="GO:0042761">
    <property type="term" value="P:very long-chain fatty acid biosynthetic process"/>
    <property type="evidence" value="ECO:0007669"/>
    <property type="project" value="TreeGrafter"/>
</dbReference>
<evidence type="ECO:0000313" key="11">
    <source>
        <dbReference type="EMBL" id="CAG9321310.1"/>
    </source>
</evidence>
<feature type="domain" description="3-oxo-5-alpha-steroid 4-dehydrogenase C-terminal" evidence="10">
    <location>
        <begin position="147"/>
        <end position="301"/>
    </location>
</feature>
<keyword evidence="7" id="KW-0443">Lipid metabolism</keyword>
<reference evidence="11" key="1">
    <citation type="submission" date="2021-09" db="EMBL/GenBank/DDBJ databases">
        <authorList>
            <consortium name="AG Swart"/>
            <person name="Singh M."/>
            <person name="Singh A."/>
            <person name="Seah K."/>
            <person name="Emmerich C."/>
        </authorList>
    </citation>
    <scope>NUCLEOTIDE SEQUENCE</scope>
    <source>
        <strain evidence="11">ATCC30299</strain>
    </source>
</reference>
<organism evidence="11 12">
    <name type="scientific">Blepharisma stoltei</name>
    <dbReference type="NCBI Taxonomy" id="1481888"/>
    <lineage>
        <taxon>Eukaryota</taxon>
        <taxon>Sar</taxon>
        <taxon>Alveolata</taxon>
        <taxon>Ciliophora</taxon>
        <taxon>Postciliodesmatophora</taxon>
        <taxon>Heterotrichea</taxon>
        <taxon>Heterotrichida</taxon>
        <taxon>Blepharismidae</taxon>
        <taxon>Blepharisma</taxon>
    </lineage>
</organism>
<evidence type="ECO:0000256" key="5">
    <source>
        <dbReference type="ARBA" id="ARBA00022989"/>
    </source>
</evidence>
<dbReference type="PANTHER" id="PTHR10556:SF28">
    <property type="entry name" value="VERY-LONG-CHAIN ENOYL-COA REDUCTASE"/>
    <property type="match status" value="1"/>
</dbReference>
<proteinExistence type="inferred from homology"/>
<dbReference type="GO" id="GO:0016627">
    <property type="term" value="F:oxidoreductase activity, acting on the CH-CH group of donors"/>
    <property type="evidence" value="ECO:0007669"/>
    <property type="project" value="InterPro"/>
</dbReference>
<dbReference type="EMBL" id="CAJZBQ010000028">
    <property type="protein sequence ID" value="CAG9321310.1"/>
    <property type="molecule type" value="Genomic_DNA"/>
</dbReference>
<evidence type="ECO:0000256" key="7">
    <source>
        <dbReference type="ARBA" id="ARBA00023098"/>
    </source>
</evidence>
<keyword evidence="5 9" id="KW-1133">Transmembrane helix</keyword>
<dbReference type="InterPro" id="IPR039357">
    <property type="entry name" value="SRD5A/TECR"/>
</dbReference>
<evidence type="ECO:0000256" key="3">
    <source>
        <dbReference type="ARBA" id="ARBA00022516"/>
    </source>
</evidence>
<evidence type="ECO:0000256" key="8">
    <source>
        <dbReference type="ARBA" id="ARBA00023136"/>
    </source>
</evidence>
<evidence type="ECO:0000256" key="9">
    <source>
        <dbReference type="SAM" id="Phobius"/>
    </source>
</evidence>
<dbReference type="Gene3D" id="3.10.20.90">
    <property type="entry name" value="Phosphatidylinositol 3-kinase Catalytic Subunit, Chain A, domain 1"/>
    <property type="match status" value="1"/>
</dbReference>
<keyword evidence="6" id="KW-0560">Oxidoreductase</keyword>
<feature type="transmembrane region" description="Helical" evidence="9">
    <location>
        <begin position="252"/>
        <end position="269"/>
    </location>
</feature>
<evidence type="ECO:0000256" key="1">
    <source>
        <dbReference type="ARBA" id="ARBA00004141"/>
    </source>
</evidence>
<sequence>MEVKVISRSGKDLGSFSITDKIKVKDFKKMFNQKHKQFYPARQKFTVKTPTGPAVNDDDKLLVEFLQTDQLLVFRDLGTQLSWTFVYVVEYAGPLLICPALYYFPKLFYGTAAPKSLTQKTGFLLLMGHFLKRELESLFIHRFSSATMPLKNLFINCAYYWLLNGAFIGYFLFHPKYTEPKFSKATFAALLAIFLGSEGLNFLCHKTLRDLRPAGTKTRGIPKGYGFNLVSCANYFWEVISWASFAGLSKCVPAYVFLAATVFILSNWASMRHKKYVKEFDGKEGRPLYPKSRKALFPFVF</sequence>
<gene>
    <name evidence="11" type="ORF">BSTOLATCC_MIC28595</name>
</gene>
<evidence type="ECO:0000256" key="6">
    <source>
        <dbReference type="ARBA" id="ARBA00023002"/>
    </source>
</evidence>
<dbReference type="PANTHER" id="PTHR10556">
    <property type="entry name" value="3-OXO-5-ALPHA-STEROID 4-DEHYDROGENASE"/>
    <property type="match status" value="1"/>
</dbReference>
<accession>A0AAU9J7Q4</accession>
<dbReference type="CDD" id="cd01801">
    <property type="entry name" value="Ubl_TECR_like"/>
    <property type="match status" value="1"/>
</dbReference>
<evidence type="ECO:0000313" key="12">
    <source>
        <dbReference type="Proteomes" id="UP001162131"/>
    </source>
</evidence>
<dbReference type="GO" id="GO:0016020">
    <property type="term" value="C:membrane"/>
    <property type="evidence" value="ECO:0007669"/>
    <property type="project" value="UniProtKB-SubCell"/>
</dbReference>